<dbReference type="Proteomes" id="UP000586093">
    <property type="component" value="Unassembled WGS sequence"/>
</dbReference>
<evidence type="ECO:0000313" key="1">
    <source>
        <dbReference type="EMBL" id="MBB1160455.1"/>
    </source>
</evidence>
<evidence type="ECO:0000313" key="2">
    <source>
        <dbReference type="Proteomes" id="UP000586093"/>
    </source>
</evidence>
<reference evidence="1 2" key="1">
    <citation type="submission" date="2020-08" db="EMBL/GenBank/DDBJ databases">
        <title>Aquariorum lacteus gen. nov., sp. nov., a new member of the family Comamonadaceae, isolated from freshwater aquarium.</title>
        <authorList>
            <person name="Chun S.-J."/>
        </authorList>
    </citation>
    <scope>NUCLEOTIDE SEQUENCE [LARGE SCALE GENOMIC DNA]</scope>
    <source>
        <strain evidence="1 2">SJAQ100</strain>
    </source>
</reference>
<name>A0A839HFB1_9BURK</name>
<dbReference type="EMBL" id="JACIVI010000001">
    <property type="protein sequence ID" value="MBB1160455.1"/>
    <property type="molecule type" value="Genomic_DNA"/>
</dbReference>
<dbReference type="RefSeq" id="WP_182660426.1">
    <property type="nucleotide sequence ID" value="NZ_JACIVI010000001.1"/>
</dbReference>
<keyword evidence="2" id="KW-1185">Reference proteome</keyword>
<accession>A0A839HFB1</accession>
<sequence>MSGALELQLAEAEVAGLQAEADGWQLRLSTAWVRPGPDAPEGGWARPLLLRLQQVRRLAPDDGRPRPLGDGDWLGRLREARLGRPAAAAGGWQWQACLPLPGRLAGPLRLELDFAHGSVLHLHLAGLACDWAGEAGLRPAWQC</sequence>
<organism evidence="1 2">
    <name type="scientific">Aquariibacter albus</name>
    <dbReference type="NCBI Taxonomy" id="2759899"/>
    <lineage>
        <taxon>Bacteria</taxon>
        <taxon>Pseudomonadati</taxon>
        <taxon>Pseudomonadota</taxon>
        <taxon>Betaproteobacteria</taxon>
        <taxon>Burkholderiales</taxon>
        <taxon>Sphaerotilaceae</taxon>
        <taxon>Aquariibacter</taxon>
    </lineage>
</organism>
<gene>
    <name evidence="1" type="ORF">H4F90_00470</name>
</gene>
<protein>
    <submittedName>
        <fullName evidence="1">Uncharacterized protein</fullName>
    </submittedName>
</protein>
<proteinExistence type="predicted"/>
<comment type="caution">
    <text evidence="1">The sequence shown here is derived from an EMBL/GenBank/DDBJ whole genome shotgun (WGS) entry which is preliminary data.</text>
</comment>
<dbReference type="AlphaFoldDB" id="A0A839HFB1"/>